<reference evidence="1" key="1">
    <citation type="submission" date="2024-04" db="EMBL/GenBank/DDBJ databases">
        <authorList>
            <consortium name="Molecular Ecology Group"/>
        </authorList>
    </citation>
    <scope>NUCLEOTIDE SEQUENCE</scope>
</reference>
<proteinExistence type="predicted"/>
<protein>
    <submittedName>
        <fullName evidence="1">Uncharacterized protein</fullName>
    </submittedName>
</protein>
<organism evidence="1 2">
    <name type="scientific">Lasius platythorax</name>
    <dbReference type="NCBI Taxonomy" id="488582"/>
    <lineage>
        <taxon>Eukaryota</taxon>
        <taxon>Metazoa</taxon>
        <taxon>Ecdysozoa</taxon>
        <taxon>Arthropoda</taxon>
        <taxon>Hexapoda</taxon>
        <taxon>Insecta</taxon>
        <taxon>Pterygota</taxon>
        <taxon>Neoptera</taxon>
        <taxon>Endopterygota</taxon>
        <taxon>Hymenoptera</taxon>
        <taxon>Apocrita</taxon>
        <taxon>Aculeata</taxon>
        <taxon>Formicoidea</taxon>
        <taxon>Formicidae</taxon>
        <taxon>Formicinae</taxon>
        <taxon>Lasius</taxon>
        <taxon>Lasius</taxon>
    </lineage>
</organism>
<name>A0AAV2P839_9HYME</name>
<dbReference type="EMBL" id="OZ034830">
    <property type="protein sequence ID" value="CAL1687300.1"/>
    <property type="molecule type" value="Genomic_DNA"/>
</dbReference>
<sequence>MNEISIDNKMVNKNTSGNLLLPAEKLPECWNQEERMSALFSPFRSKSANPQDWTSKYKFWHNLIYEWLKYTMQCSFSIIDLNEAFKRRGCTPLCLVTVIEELLRNNEIIQETDFLQEPCETWTAWSIDIFIKKPIS</sequence>
<dbReference type="Pfam" id="PF25880">
    <property type="entry name" value="WHD_CHMP7_1st"/>
    <property type="match status" value="1"/>
</dbReference>
<dbReference type="Proteomes" id="UP001497644">
    <property type="component" value="Chromosome 7"/>
</dbReference>
<evidence type="ECO:0000313" key="1">
    <source>
        <dbReference type="EMBL" id="CAL1687300.1"/>
    </source>
</evidence>
<dbReference type="AlphaFoldDB" id="A0AAV2P839"/>
<accession>A0AAV2P839</accession>
<evidence type="ECO:0000313" key="2">
    <source>
        <dbReference type="Proteomes" id="UP001497644"/>
    </source>
</evidence>
<keyword evidence="2" id="KW-1185">Reference proteome</keyword>
<gene>
    <name evidence="1" type="ORF">LPLAT_LOCUS12530</name>
</gene>